<evidence type="ECO:0000313" key="2">
    <source>
        <dbReference type="EMBL" id="RDB27961.1"/>
    </source>
</evidence>
<gene>
    <name evidence="2" type="ORF">Hypma_002109</name>
</gene>
<protein>
    <submittedName>
        <fullName evidence="2">Uncharacterized protein</fullName>
    </submittedName>
</protein>
<sequence length="247" mass="27762">MPFLLGRSSELRSRRPTTPPTPTPLQPQFPEGPVTPVRSAQATQGHLAALQDTHPVSDPPTPTFHSSLSHRQRIRRENAIILSPLTGAMVQLAPPGLDDEPTPSLFVDTPVHTVTIGASTFFEVDDIGLGRGIENTGWEVQVPSFNPQELVTHRMLWARVHSWGPDAGLDDPQFTQFSARCVLCDRFMTDRSKDYHECPQLTFENALLRRDAQELFRIFSDFGGHGIDSVDFQYLFVRHDHDIEMEN</sequence>
<evidence type="ECO:0000256" key="1">
    <source>
        <dbReference type="SAM" id="MobiDB-lite"/>
    </source>
</evidence>
<dbReference type="AlphaFoldDB" id="A0A369K023"/>
<keyword evidence="3" id="KW-1185">Reference proteome</keyword>
<organism evidence="2 3">
    <name type="scientific">Hypsizygus marmoreus</name>
    <name type="common">White beech mushroom</name>
    <name type="synonym">Agaricus marmoreus</name>
    <dbReference type="NCBI Taxonomy" id="39966"/>
    <lineage>
        <taxon>Eukaryota</taxon>
        <taxon>Fungi</taxon>
        <taxon>Dikarya</taxon>
        <taxon>Basidiomycota</taxon>
        <taxon>Agaricomycotina</taxon>
        <taxon>Agaricomycetes</taxon>
        <taxon>Agaricomycetidae</taxon>
        <taxon>Agaricales</taxon>
        <taxon>Tricholomatineae</taxon>
        <taxon>Lyophyllaceae</taxon>
        <taxon>Hypsizygus</taxon>
    </lineage>
</organism>
<dbReference type="InParanoid" id="A0A369K023"/>
<dbReference type="EMBL" id="LUEZ02000013">
    <property type="protein sequence ID" value="RDB27961.1"/>
    <property type="molecule type" value="Genomic_DNA"/>
</dbReference>
<dbReference type="Proteomes" id="UP000076154">
    <property type="component" value="Unassembled WGS sequence"/>
</dbReference>
<evidence type="ECO:0000313" key="3">
    <source>
        <dbReference type="Proteomes" id="UP000076154"/>
    </source>
</evidence>
<comment type="caution">
    <text evidence="2">The sequence shown here is derived from an EMBL/GenBank/DDBJ whole genome shotgun (WGS) entry which is preliminary data.</text>
</comment>
<feature type="region of interest" description="Disordered" evidence="1">
    <location>
        <begin position="1"/>
        <end position="44"/>
    </location>
</feature>
<feature type="compositionally biased region" description="Pro residues" evidence="1">
    <location>
        <begin position="17"/>
        <end position="27"/>
    </location>
</feature>
<reference evidence="2" key="1">
    <citation type="submission" date="2018-04" db="EMBL/GenBank/DDBJ databases">
        <title>Whole genome sequencing of Hypsizygus marmoreus.</title>
        <authorList>
            <person name="Choi I.-G."/>
            <person name="Min B."/>
            <person name="Kim J.-G."/>
            <person name="Kim S."/>
            <person name="Oh Y.-L."/>
            <person name="Kong W.-S."/>
            <person name="Park H."/>
            <person name="Jeong J."/>
            <person name="Song E.-S."/>
        </authorList>
    </citation>
    <scope>NUCLEOTIDE SEQUENCE [LARGE SCALE GENOMIC DNA]</scope>
    <source>
        <strain evidence="2">51987-8</strain>
    </source>
</reference>
<proteinExistence type="predicted"/>
<name>A0A369K023_HYPMA</name>
<accession>A0A369K023</accession>